<feature type="transmembrane region" description="Helical" evidence="1">
    <location>
        <begin position="95"/>
        <end position="115"/>
    </location>
</feature>
<protein>
    <submittedName>
        <fullName evidence="4 5">Uncharacterized protein LOC117549413</fullName>
    </submittedName>
</protein>
<keyword evidence="1" id="KW-0472">Membrane</keyword>
<dbReference type="Pfam" id="PF09004">
    <property type="entry name" value="ALKBH8_N"/>
    <property type="match status" value="1"/>
</dbReference>
<evidence type="ECO:0000259" key="2">
    <source>
        <dbReference type="Pfam" id="PF09004"/>
    </source>
</evidence>
<dbReference type="GO" id="GO:0016706">
    <property type="term" value="F:2-oxoglutarate-dependent dioxygenase activity"/>
    <property type="evidence" value="ECO:0007669"/>
    <property type="project" value="InterPro"/>
</dbReference>
<sequence length="214" mass="24228">MDHLVTWCEENHLELNALKTVEIVVDFRKNAAPPAPITLCDSPVTAVESFRFLGTIIAQDLKWEQNICSLIKKAQQRMFFLRQLKKFNLPKTMMVNFYTSIIDSILTSSITIWYATAKDKGRLQCVIRSAEKVIGCNLPSLHNLHASRTLRRAGKIVADPSHPGHKLFKPPPLWQEAALHQDQNLSPPEQLLPLRYRPLKQCPAPPLTLTTATT</sequence>
<dbReference type="Proteomes" id="UP000515161">
    <property type="component" value="Unplaced"/>
</dbReference>
<name>A0A6P8UIX0_GYMAC</name>
<evidence type="ECO:0000313" key="3">
    <source>
        <dbReference type="Proteomes" id="UP000515161"/>
    </source>
</evidence>
<feature type="domain" description="Alkylated DNA repair protein AlkB homologue 8 N-terminal" evidence="2">
    <location>
        <begin position="63"/>
        <end position="104"/>
    </location>
</feature>
<evidence type="ECO:0000313" key="5">
    <source>
        <dbReference type="RefSeq" id="XP_034077194.1"/>
    </source>
</evidence>
<gene>
    <name evidence="4 5" type="primary">LOC117549413</name>
</gene>
<evidence type="ECO:0000313" key="4">
    <source>
        <dbReference type="RefSeq" id="XP_034077193.1"/>
    </source>
</evidence>
<organism evidence="3 5">
    <name type="scientific">Gymnodraco acuticeps</name>
    <name type="common">Antarctic dragonfish</name>
    <dbReference type="NCBI Taxonomy" id="8218"/>
    <lineage>
        <taxon>Eukaryota</taxon>
        <taxon>Metazoa</taxon>
        <taxon>Chordata</taxon>
        <taxon>Craniata</taxon>
        <taxon>Vertebrata</taxon>
        <taxon>Euteleostomi</taxon>
        <taxon>Actinopterygii</taxon>
        <taxon>Neopterygii</taxon>
        <taxon>Teleostei</taxon>
        <taxon>Neoteleostei</taxon>
        <taxon>Acanthomorphata</taxon>
        <taxon>Eupercaria</taxon>
        <taxon>Perciformes</taxon>
        <taxon>Notothenioidei</taxon>
        <taxon>Bathydraconidae</taxon>
        <taxon>Gymnodraco</taxon>
    </lineage>
</organism>
<dbReference type="InterPro" id="IPR015095">
    <property type="entry name" value="AlkB_hom8_N"/>
</dbReference>
<dbReference type="GeneID" id="117549413"/>
<dbReference type="AlphaFoldDB" id="A0A6P8UIX0"/>
<dbReference type="OrthoDB" id="411173at2759"/>
<evidence type="ECO:0000256" key="1">
    <source>
        <dbReference type="SAM" id="Phobius"/>
    </source>
</evidence>
<keyword evidence="1" id="KW-1133">Transmembrane helix</keyword>
<accession>A0A6P8UIX0</accession>
<keyword evidence="3" id="KW-1185">Reference proteome</keyword>
<dbReference type="KEGG" id="gacu:117549413"/>
<reference evidence="4 5" key="1">
    <citation type="submission" date="2025-04" db="UniProtKB">
        <authorList>
            <consortium name="RefSeq"/>
        </authorList>
    </citation>
    <scope>IDENTIFICATION</scope>
</reference>
<dbReference type="RefSeq" id="XP_034077194.1">
    <property type="nucleotide sequence ID" value="XM_034221303.1"/>
</dbReference>
<proteinExistence type="predicted"/>
<keyword evidence="1" id="KW-0812">Transmembrane</keyword>
<dbReference type="GO" id="GO:0008168">
    <property type="term" value="F:methyltransferase activity"/>
    <property type="evidence" value="ECO:0007669"/>
    <property type="project" value="InterPro"/>
</dbReference>
<dbReference type="RefSeq" id="XP_034077193.1">
    <property type="nucleotide sequence ID" value="XM_034221302.1"/>
</dbReference>